<sequence>MRRLKDAKWPGVFMRYPYHIARWRPLSTQVHERLPLIGMRRKCPELR</sequence>
<name>A0A380T7F3_9ZZZZ</name>
<organism evidence="1">
    <name type="scientific">metagenome</name>
    <dbReference type="NCBI Taxonomy" id="256318"/>
    <lineage>
        <taxon>unclassified sequences</taxon>
        <taxon>metagenomes</taxon>
    </lineage>
</organism>
<reference evidence="1" key="1">
    <citation type="submission" date="2018-07" db="EMBL/GenBank/DDBJ databases">
        <authorList>
            <person name="Quirk P.G."/>
            <person name="Krulwich T.A."/>
        </authorList>
    </citation>
    <scope>NUCLEOTIDE SEQUENCE</scope>
</reference>
<dbReference type="EMBL" id="UIDG01000001">
    <property type="protein sequence ID" value="SUS03303.1"/>
    <property type="molecule type" value="Genomic_DNA"/>
</dbReference>
<protein>
    <submittedName>
        <fullName evidence="1">Uncharacterized protein</fullName>
    </submittedName>
</protein>
<evidence type="ECO:0000313" key="1">
    <source>
        <dbReference type="EMBL" id="SUS03303.1"/>
    </source>
</evidence>
<dbReference type="AlphaFoldDB" id="A0A380T7F3"/>
<accession>A0A380T7F3</accession>
<gene>
    <name evidence="1" type="ORF">DF3PB_10056</name>
</gene>
<proteinExistence type="predicted"/>